<dbReference type="EMBL" id="JAIWYP010000002">
    <property type="protein sequence ID" value="KAH3868590.1"/>
    <property type="molecule type" value="Genomic_DNA"/>
</dbReference>
<organism evidence="1 2">
    <name type="scientific">Dreissena polymorpha</name>
    <name type="common">Zebra mussel</name>
    <name type="synonym">Mytilus polymorpha</name>
    <dbReference type="NCBI Taxonomy" id="45954"/>
    <lineage>
        <taxon>Eukaryota</taxon>
        <taxon>Metazoa</taxon>
        <taxon>Spiralia</taxon>
        <taxon>Lophotrochozoa</taxon>
        <taxon>Mollusca</taxon>
        <taxon>Bivalvia</taxon>
        <taxon>Autobranchia</taxon>
        <taxon>Heteroconchia</taxon>
        <taxon>Euheterodonta</taxon>
        <taxon>Imparidentia</taxon>
        <taxon>Neoheterodontei</taxon>
        <taxon>Myida</taxon>
        <taxon>Dreissenoidea</taxon>
        <taxon>Dreissenidae</taxon>
        <taxon>Dreissena</taxon>
    </lineage>
</organism>
<comment type="caution">
    <text evidence="1">The sequence shown here is derived from an EMBL/GenBank/DDBJ whole genome shotgun (WGS) entry which is preliminary data.</text>
</comment>
<name>A0A9D4RJL5_DREPO</name>
<accession>A0A9D4RJL5</accession>
<dbReference type="AlphaFoldDB" id="A0A9D4RJL5"/>
<dbReference type="PANTHER" id="PTHR46880">
    <property type="entry name" value="RAS-ASSOCIATING DOMAIN-CONTAINING PROTEIN"/>
    <property type="match status" value="1"/>
</dbReference>
<proteinExistence type="predicted"/>
<keyword evidence="2" id="KW-1185">Reference proteome</keyword>
<protein>
    <submittedName>
        <fullName evidence="1">Uncharacterized protein</fullName>
    </submittedName>
</protein>
<dbReference type="Proteomes" id="UP000828390">
    <property type="component" value="Unassembled WGS sequence"/>
</dbReference>
<reference evidence="1" key="2">
    <citation type="submission" date="2020-11" db="EMBL/GenBank/DDBJ databases">
        <authorList>
            <person name="McCartney M.A."/>
            <person name="Auch B."/>
            <person name="Kono T."/>
            <person name="Mallez S."/>
            <person name="Becker A."/>
            <person name="Gohl D.M."/>
            <person name="Silverstein K.A.T."/>
            <person name="Koren S."/>
            <person name="Bechman K.B."/>
            <person name="Herman A."/>
            <person name="Abrahante J.E."/>
            <person name="Garbe J."/>
        </authorList>
    </citation>
    <scope>NUCLEOTIDE SEQUENCE</scope>
    <source>
        <strain evidence="1">Duluth1</strain>
        <tissue evidence="1">Whole animal</tissue>
    </source>
</reference>
<gene>
    <name evidence="1" type="ORF">DPMN_031740</name>
</gene>
<sequence>MKSACDVAITKSEAAVTAALKNVYFAAKQNLASSVIPALNAHCINQGVSQLCDLRVDGHTTYEHHQSISEFQECIAESLHLELLDKLKHSPKFSLMLDESTDFSTG</sequence>
<evidence type="ECO:0000313" key="1">
    <source>
        <dbReference type="EMBL" id="KAH3868590.1"/>
    </source>
</evidence>
<dbReference type="PANTHER" id="PTHR46880:SF5">
    <property type="entry name" value="DUF4371 DOMAIN-CONTAINING PROTEIN"/>
    <property type="match status" value="1"/>
</dbReference>
<evidence type="ECO:0000313" key="2">
    <source>
        <dbReference type="Proteomes" id="UP000828390"/>
    </source>
</evidence>
<reference evidence="1" key="1">
    <citation type="journal article" date="2019" name="bioRxiv">
        <title>The Genome of the Zebra Mussel, Dreissena polymorpha: A Resource for Invasive Species Research.</title>
        <authorList>
            <person name="McCartney M.A."/>
            <person name="Auch B."/>
            <person name="Kono T."/>
            <person name="Mallez S."/>
            <person name="Zhang Y."/>
            <person name="Obille A."/>
            <person name="Becker A."/>
            <person name="Abrahante J.E."/>
            <person name="Garbe J."/>
            <person name="Badalamenti J.P."/>
            <person name="Herman A."/>
            <person name="Mangelson H."/>
            <person name="Liachko I."/>
            <person name="Sullivan S."/>
            <person name="Sone E.D."/>
            <person name="Koren S."/>
            <person name="Silverstein K.A.T."/>
            <person name="Beckman K.B."/>
            <person name="Gohl D.M."/>
        </authorList>
    </citation>
    <scope>NUCLEOTIDE SEQUENCE</scope>
    <source>
        <strain evidence="1">Duluth1</strain>
        <tissue evidence="1">Whole animal</tissue>
    </source>
</reference>